<dbReference type="AlphaFoldDB" id="A0A8D8U0U6"/>
<protein>
    <submittedName>
        <fullName evidence="1">Uncharacterized protein</fullName>
    </submittedName>
</protein>
<dbReference type="EMBL" id="HBUF01321603">
    <property type="protein sequence ID" value="CAG6695081.1"/>
    <property type="molecule type" value="Transcribed_RNA"/>
</dbReference>
<name>A0A8D8U0U6_9HEMI</name>
<sequence>MSTVGNIIKIPYHFFKHVRSSEHVHSIGHHEHPIISLNMSTEVDIMKTPCHFPKHIPSSKHHENTAIVSLNMSTVVDIMNTGYKVQFVEPCIFCVNNVQKE</sequence>
<proteinExistence type="predicted"/>
<dbReference type="EMBL" id="HBUF01321604">
    <property type="protein sequence ID" value="CAG6695082.1"/>
    <property type="molecule type" value="Transcribed_RNA"/>
</dbReference>
<reference evidence="1" key="1">
    <citation type="submission" date="2021-05" db="EMBL/GenBank/DDBJ databases">
        <authorList>
            <person name="Alioto T."/>
            <person name="Alioto T."/>
            <person name="Gomez Garrido J."/>
        </authorList>
    </citation>
    <scope>NUCLEOTIDE SEQUENCE</scope>
</reference>
<evidence type="ECO:0000313" key="1">
    <source>
        <dbReference type="EMBL" id="CAG6695081.1"/>
    </source>
</evidence>
<accession>A0A8D8U0U6</accession>
<organism evidence="1">
    <name type="scientific">Cacopsylla melanoneura</name>
    <dbReference type="NCBI Taxonomy" id="428564"/>
    <lineage>
        <taxon>Eukaryota</taxon>
        <taxon>Metazoa</taxon>
        <taxon>Ecdysozoa</taxon>
        <taxon>Arthropoda</taxon>
        <taxon>Hexapoda</taxon>
        <taxon>Insecta</taxon>
        <taxon>Pterygota</taxon>
        <taxon>Neoptera</taxon>
        <taxon>Paraneoptera</taxon>
        <taxon>Hemiptera</taxon>
        <taxon>Sternorrhyncha</taxon>
        <taxon>Psylloidea</taxon>
        <taxon>Psyllidae</taxon>
        <taxon>Psyllinae</taxon>
        <taxon>Cacopsylla</taxon>
    </lineage>
</organism>